<comment type="caution">
    <text evidence="1">The sequence shown here is derived from an EMBL/GenBank/DDBJ whole genome shotgun (WGS) entry which is preliminary data.</text>
</comment>
<proteinExistence type="predicted"/>
<reference evidence="1" key="1">
    <citation type="submission" date="2023-04" db="EMBL/GenBank/DDBJ databases">
        <title>Draft Genome sequencing of Naganishia species isolated from polar environments using Oxford Nanopore Technology.</title>
        <authorList>
            <person name="Leo P."/>
            <person name="Venkateswaran K."/>
        </authorList>
    </citation>
    <scope>NUCLEOTIDE SEQUENCE</scope>
    <source>
        <strain evidence="1">MNA-CCFEE 5262</strain>
    </source>
</reference>
<evidence type="ECO:0000313" key="1">
    <source>
        <dbReference type="EMBL" id="KAJ9105865.1"/>
    </source>
</evidence>
<name>A0ACC2W294_9TREE</name>
<dbReference type="Proteomes" id="UP001230649">
    <property type="component" value="Unassembled WGS sequence"/>
</dbReference>
<evidence type="ECO:0000313" key="2">
    <source>
        <dbReference type="Proteomes" id="UP001230649"/>
    </source>
</evidence>
<gene>
    <name evidence="1" type="ORF">QFC20_004200</name>
</gene>
<keyword evidence="2" id="KW-1185">Reference proteome</keyword>
<dbReference type="EMBL" id="JASBWS010000046">
    <property type="protein sequence ID" value="KAJ9105865.1"/>
    <property type="molecule type" value="Genomic_DNA"/>
</dbReference>
<accession>A0ACC2W294</accession>
<protein>
    <submittedName>
        <fullName evidence="1">Uncharacterized protein</fullName>
    </submittedName>
</protein>
<sequence>MAGHLGNNGLPFRGAGRGRGTSNFKSNQLWNGGPRLGFNSSGSGPAERRYEDYQPNLEPGAYCDAPPEIRSVPPPPPPPQPYRRPTFDPNHVPGMSRKRKFQQSQPPPPPPKPPKKKRGKKGSSRSDSPLSAIGGVQAKGNQLAQFAQVNQANQIAAGNLPNVDSSSSHTTNGPDHIGSVSTGANSRGSAVPSANHGQQRATSWQQNNRDRTMGGNTALGNGAFQSKATYQNHYDRRPPYHTGQNRSDPRNRNNVPSNVSDQPAPDLTMVSQNNLVPPLPSTTSTNDVTDPVDEPTAQQKQQWKAQVMAGHAKPDHRKGNGTSTIPGHRTSAPAQRHTANSFVTPSSGSNAASGIRPSTAGPVHQNRQPPVYAAQSVPDQRKRKERPSHGSEQRTPGIPAHSSEPSMASLSLTTNDRSGVRQSVSNDRQRSFVQPITSQPSSDQRKRHDSSTTMPAQVATRPQIQSAARLSPPPDLRRATPEEPTAATIPKPLQRVRRIMTPPGSELSLEERMNNDAIEDELEIIPYLLTRSSEDEVAVSSRASTASISSVHASSPIATNSVEMMEDEDENDLAPALDEKQDDGEFEEEPTILSRLPANYARERKRATVVSVDRNKGRTASRGSASSDVTADISLPVTSSSSLVRGDSEQARAEASKGFSTVLSTSSPAQTEAHLLSAMLPDLSIEIDEKQEYIGVGDADMNDGAEHRRELEAGAEFFPPFDWRTIAELSNARYGEAMDVRLIGFWTGIMARIESGGQQIAATEQHLPKASLLGVVLWAPTEGCSVSNSYRMWSKWPGQQSLKYSHRQDPRSRQTIKTTSKPDSTPPVTTPAAAPPEADDFALLTLWYGYRTNAPNETIRQLAQERIDQIMKKIEENSRKALM</sequence>
<organism evidence="1 2">
    <name type="scientific">Naganishia adeliensis</name>
    <dbReference type="NCBI Taxonomy" id="92952"/>
    <lineage>
        <taxon>Eukaryota</taxon>
        <taxon>Fungi</taxon>
        <taxon>Dikarya</taxon>
        <taxon>Basidiomycota</taxon>
        <taxon>Agaricomycotina</taxon>
        <taxon>Tremellomycetes</taxon>
        <taxon>Filobasidiales</taxon>
        <taxon>Filobasidiaceae</taxon>
        <taxon>Naganishia</taxon>
    </lineage>
</organism>